<keyword evidence="3" id="KW-0560">Oxidoreductase</keyword>
<dbReference type="PANTHER" id="PTHR43391:SF14">
    <property type="entry name" value="DEHYDROGENASE_REDUCTASE SDR FAMILY PROTEIN 7-LIKE"/>
    <property type="match status" value="1"/>
</dbReference>
<dbReference type="PRINTS" id="PR00081">
    <property type="entry name" value="GDHRDH"/>
</dbReference>
<dbReference type="PRINTS" id="PR00080">
    <property type="entry name" value="SDRFAMILY"/>
</dbReference>
<dbReference type="Pfam" id="PF00106">
    <property type="entry name" value="adh_short"/>
    <property type="match status" value="1"/>
</dbReference>
<comment type="catalytic activity">
    <reaction evidence="4">
        <text>2,5-dichlorocyclohexa-2,5-dien-1,4-diol + NAD(+) = 2,5-dichlorohydroquinone + NADH + H(+)</text>
        <dbReference type="Rhea" id="RHEA:15741"/>
        <dbReference type="ChEBI" id="CHEBI:15378"/>
        <dbReference type="ChEBI" id="CHEBI:27545"/>
        <dbReference type="ChEBI" id="CHEBI:28975"/>
        <dbReference type="ChEBI" id="CHEBI:57540"/>
        <dbReference type="ChEBI" id="CHEBI:57945"/>
    </reaction>
</comment>
<dbReference type="EMBL" id="JABBFV010000018">
    <property type="protein sequence ID" value="NML12290.1"/>
    <property type="molecule type" value="Genomic_DNA"/>
</dbReference>
<protein>
    <submittedName>
        <fullName evidence="6">SDR family NAD(P)-dependent oxidoreductase</fullName>
    </submittedName>
</protein>
<dbReference type="GO" id="GO:0016491">
    <property type="term" value="F:oxidoreductase activity"/>
    <property type="evidence" value="ECO:0007669"/>
    <property type="project" value="UniProtKB-KW"/>
</dbReference>
<dbReference type="SUPFAM" id="SSF51735">
    <property type="entry name" value="NAD(P)-binding Rossmann-fold domains"/>
    <property type="match status" value="1"/>
</dbReference>
<gene>
    <name evidence="6" type="ORF">HHL08_19455</name>
</gene>
<sequence length="300" mass="32251">MLDFAGRTAFVTGGANGIGLGLVRALLAQGCKVAIADIREDALAAAVKTLDNQSVMAVQLDVASREGFAQAADEAEAALGPVSLVFNNAGINLFQTIDESSYDDWDWVMGVNLHGVINGVMTFAPRMKALGQGGHIVNTASMASFLCGGAPGIYNTTKFAVRGMSESLRYSLSPHGIGVSVLCPGLVKSHIYASDEVRPSVLSGGAKPVDSAAVGRLEQLHQFGMDPDVIAARTLEAVQENRFHIFPHPEFRDELATVFDEILADFRDYPQDAGFEQRTGFEKMRRDNYAKARRAARERA</sequence>
<dbReference type="InterPro" id="IPR036291">
    <property type="entry name" value="NAD(P)-bd_dom_sf"/>
</dbReference>
<dbReference type="Gene3D" id="3.40.50.720">
    <property type="entry name" value="NAD(P)-binding Rossmann-like Domain"/>
    <property type="match status" value="1"/>
</dbReference>
<dbReference type="RefSeq" id="WP_169574687.1">
    <property type="nucleotide sequence ID" value="NZ_JABBFV010000018.1"/>
</dbReference>
<dbReference type="FunFam" id="3.40.50.720:FF:000084">
    <property type="entry name" value="Short-chain dehydrogenase reductase"/>
    <property type="match status" value="1"/>
</dbReference>
<evidence type="ECO:0000256" key="3">
    <source>
        <dbReference type="ARBA" id="ARBA00023002"/>
    </source>
</evidence>
<dbReference type="PANTHER" id="PTHR43391">
    <property type="entry name" value="RETINOL DEHYDROGENASE-RELATED"/>
    <property type="match status" value="1"/>
</dbReference>
<keyword evidence="7" id="KW-1185">Reference proteome</keyword>
<accession>A0A7X9WYQ8</accession>
<evidence type="ECO:0000256" key="1">
    <source>
        <dbReference type="ARBA" id="ARBA00006484"/>
    </source>
</evidence>
<evidence type="ECO:0000313" key="7">
    <source>
        <dbReference type="Proteomes" id="UP000519023"/>
    </source>
</evidence>
<evidence type="ECO:0000256" key="5">
    <source>
        <dbReference type="RuleBase" id="RU000363"/>
    </source>
</evidence>
<organism evidence="6 7">
    <name type="scientific">Sphingobium psychrophilum</name>
    <dbReference type="NCBI Taxonomy" id="2728834"/>
    <lineage>
        <taxon>Bacteria</taxon>
        <taxon>Pseudomonadati</taxon>
        <taxon>Pseudomonadota</taxon>
        <taxon>Alphaproteobacteria</taxon>
        <taxon>Sphingomonadales</taxon>
        <taxon>Sphingomonadaceae</taxon>
        <taxon>Sphingobium</taxon>
    </lineage>
</organism>
<proteinExistence type="inferred from homology"/>
<dbReference type="CDD" id="cd05233">
    <property type="entry name" value="SDR_c"/>
    <property type="match status" value="1"/>
</dbReference>
<name>A0A7X9WYQ8_9SPHN</name>
<evidence type="ECO:0000256" key="2">
    <source>
        <dbReference type="ARBA" id="ARBA00022857"/>
    </source>
</evidence>
<dbReference type="AlphaFoldDB" id="A0A7X9WYQ8"/>
<dbReference type="InterPro" id="IPR002347">
    <property type="entry name" value="SDR_fam"/>
</dbReference>
<dbReference type="Proteomes" id="UP000519023">
    <property type="component" value="Unassembled WGS sequence"/>
</dbReference>
<comment type="caution">
    <text evidence="6">The sequence shown here is derived from an EMBL/GenBank/DDBJ whole genome shotgun (WGS) entry which is preliminary data.</text>
</comment>
<evidence type="ECO:0000313" key="6">
    <source>
        <dbReference type="EMBL" id="NML12290.1"/>
    </source>
</evidence>
<evidence type="ECO:0000256" key="4">
    <source>
        <dbReference type="ARBA" id="ARBA00051383"/>
    </source>
</evidence>
<dbReference type="Gene3D" id="6.10.250.840">
    <property type="match status" value="1"/>
</dbReference>
<comment type="similarity">
    <text evidence="1 5">Belongs to the short-chain dehydrogenases/reductases (SDR) family.</text>
</comment>
<keyword evidence="2" id="KW-0521">NADP</keyword>
<reference evidence="6 7" key="1">
    <citation type="submission" date="2020-04" db="EMBL/GenBank/DDBJ databases">
        <title>Sphingobium sp. AR-3-1 isolated from Arctic soil.</title>
        <authorList>
            <person name="Dahal R.H."/>
            <person name="Chaudhary D.K."/>
        </authorList>
    </citation>
    <scope>NUCLEOTIDE SEQUENCE [LARGE SCALE GENOMIC DNA]</scope>
    <source>
        <strain evidence="6 7">AR-3-1</strain>
    </source>
</reference>